<dbReference type="OrthoDB" id="9771966at2"/>
<comment type="similarity">
    <text evidence="3">Belongs to the sulfatase family.</text>
</comment>
<evidence type="ECO:0000256" key="8">
    <source>
        <dbReference type="ARBA" id="ARBA00023136"/>
    </source>
</evidence>
<dbReference type="PANTHER" id="PTHR42693">
    <property type="entry name" value="ARYLSULFATASE FAMILY MEMBER"/>
    <property type="match status" value="1"/>
</dbReference>
<gene>
    <name evidence="13" type="primary">atsA_15</name>
    <name evidence="13" type="ORF">Pan189_12120</name>
</gene>
<feature type="region of interest" description="Disordered" evidence="10">
    <location>
        <begin position="179"/>
        <end position="198"/>
    </location>
</feature>
<dbReference type="GO" id="GO:0022857">
    <property type="term" value="F:transmembrane transporter activity"/>
    <property type="evidence" value="ECO:0007669"/>
    <property type="project" value="InterPro"/>
</dbReference>
<evidence type="ECO:0000256" key="1">
    <source>
        <dbReference type="ARBA" id="ARBA00004162"/>
    </source>
</evidence>
<feature type="signal peptide" evidence="11">
    <location>
        <begin position="1"/>
        <end position="22"/>
    </location>
</feature>
<evidence type="ECO:0000256" key="3">
    <source>
        <dbReference type="ARBA" id="ARBA00008779"/>
    </source>
</evidence>
<protein>
    <submittedName>
        <fullName evidence="13">Arylsulfatase</fullName>
        <ecNumber evidence="13">3.1.6.1</ecNumber>
    </submittedName>
</protein>
<reference evidence="13 14" key="1">
    <citation type="submission" date="2019-02" db="EMBL/GenBank/DDBJ databases">
        <title>Deep-cultivation of Planctomycetes and their phenomic and genomic characterization uncovers novel biology.</title>
        <authorList>
            <person name="Wiegand S."/>
            <person name="Jogler M."/>
            <person name="Boedeker C."/>
            <person name="Pinto D."/>
            <person name="Vollmers J."/>
            <person name="Rivas-Marin E."/>
            <person name="Kohn T."/>
            <person name="Peeters S.H."/>
            <person name="Heuer A."/>
            <person name="Rast P."/>
            <person name="Oberbeckmann S."/>
            <person name="Bunk B."/>
            <person name="Jeske O."/>
            <person name="Meyerdierks A."/>
            <person name="Storesund J.E."/>
            <person name="Kallscheuer N."/>
            <person name="Luecker S."/>
            <person name="Lage O.M."/>
            <person name="Pohl T."/>
            <person name="Merkel B.J."/>
            <person name="Hornburger P."/>
            <person name="Mueller R.-W."/>
            <person name="Bruemmer F."/>
            <person name="Labrenz M."/>
            <person name="Spormann A.M."/>
            <person name="Op den Camp H."/>
            <person name="Overmann J."/>
            <person name="Amann R."/>
            <person name="Jetten M.S.M."/>
            <person name="Mascher T."/>
            <person name="Medema M.H."/>
            <person name="Devos D.P."/>
            <person name="Kaster A.-K."/>
            <person name="Ovreas L."/>
            <person name="Rohde M."/>
            <person name="Galperin M.Y."/>
            <person name="Jogler C."/>
        </authorList>
    </citation>
    <scope>NUCLEOTIDE SEQUENCE [LARGE SCALE GENOMIC DNA]</scope>
    <source>
        <strain evidence="13 14">Pan189</strain>
    </source>
</reference>
<dbReference type="Pfam" id="PF00884">
    <property type="entry name" value="Sulfatase"/>
    <property type="match status" value="1"/>
</dbReference>
<evidence type="ECO:0000256" key="9">
    <source>
        <dbReference type="RuleBase" id="RU003879"/>
    </source>
</evidence>
<dbReference type="Gene3D" id="3.40.720.10">
    <property type="entry name" value="Alkaline Phosphatase, subunit A"/>
    <property type="match status" value="2"/>
</dbReference>
<dbReference type="CDD" id="cd16027">
    <property type="entry name" value="SGSH"/>
    <property type="match status" value="1"/>
</dbReference>
<keyword evidence="14" id="KW-1185">Reference proteome</keyword>
<evidence type="ECO:0000313" key="14">
    <source>
        <dbReference type="Proteomes" id="UP000317318"/>
    </source>
</evidence>
<dbReference type="KEGG" id="svp:Pan189_12120"/>
<organism evidence="13 14">
    <name type="scientific">Stratiformator vulcanicus</name>
    <dbReference type="NCBI Taxonomy" id="2527980"/>
    <lineage>
        <taxon>Bacteria</taxon>
        <taxon>Pseudomonadati</taxon>
        <taxon>Planctomycetota</taxon>
        <taxon>Planctomycetia</taxon>
        <taxon>Planctomycetales</taxon>
        <taxon>Planctomycetaceae</taxon>
        <taxon>Stratiformator</taxon>
    </lineage>
</organism>
<keyword evidence="4" id="KW-1003">Cell membrane</keyword>
<dbReference type="GO" id="GO:0005886">
    <property type="term" value="C:plasma membrane"/>
    <property type="evidence" value="ECO:0007669"/>
    <property type="project" value="UniProtKB-SubCell"/>
</dbReference>
<feature type="chain" id="PRO_5022109369" evidence="11">
    <location>
        <begin position="23"/>
        <end position="561"/>
    </location>
</feature>
<evidence type="ECO:0000256" key="11">
    <source>
        <dbReference type="SAM" id="SignalP"/>
    </source>
</evidence>
<dbReference type="Proteomes" id="UP000317318">
    <property type="component" value="Chromosome"/>
</dbReference>
<comment type="similarity">
    <text evidence="2 9">Belongs to the ExbD/TolR family.</text>
</comment>
<comment type="subcellular location">
    <subcellularLocation>
        <location evidence="1">Cell membrane</location>
        <topology evidence="1">Single-pass membrane protein</topology>
    </subcellularLocation>
    <subcellularLocation>
        <location evidence="9">Cell membrane</location>
        <topology evidence="9">Single-pass type II membrane protein</topology>
    </subcellularLocation>
</comment>
<accession>A0A517QYX2</accession>
<dbReference type="EC" id="3.1.6.1" evidence="13"/>
<dbReference type="InterPro" id="IPR050738">
    <property type="entry name" value="Sulfatase"/>
</dbReference>
<proteinExistence type="inferred from homology"/>
<dbReference type="GO" id="GO:0004065">
    <property type="term" value="F:arylsulfatase activity"/>
    <property type="evidence" value="ECO:0007669"/>
    <property type="project" value="UniProtKB-EC"/>
</dbReference>
<dbReference type="Pfam" id="PF02472">
    <property type="entry name" value="ExbD"/>
    <property type="match status" value="1"/>
</dbReference>
<keyword evidence="5 9" id="KW-0812">Transmembrane</keyword>
<keyword evidence="9" id="KW-0813">Transport</keyword>
<dbReference type="InterPro" id="IPR017850">
    <property type="entry name" value="Alkaline_phosphatase_core_sf"/>
</dbReference>
<keyword evidence="8" id="KW-0472">Membrane</keyword>
<evidence type="ECO:0000313" key="13">
    <source>
        <dbReference type="EMBL" id="QDT36849.1"/>
    </source>
</evidence>
<keyword evidence="11" id="KW-0732">Signal</keyword>
<evidence type="ECO:0000256" key="10">
    <source>
        <dbReference type="SAM" id="MobiDB-lite"/>
    </source>
</evidence>
<dbReference type="SUPFAM" id="SSF53649">
    <property type="entry name" value="Alkaline phosphatase-like"/>
    <property type="match status" value="1"/>
</dbReference>
<dbReference type="InterPro" id="IPR000917">
    <property type="entry name" value="Sulfatase_N"/>
</dbReference>
<dbReference type="RefSeq" id="WP_145363020.1">
    <property type="nucleotide sequence ID" value="NZ_CP036268.1"/>
</dbReference>
<dbReference type="PANTHER" id="PTHR42693:SF53">
    <property type="entry name" value="ENDO-4-O-SULFATASE"/>
    <property type="match status" value="1"/>
</dbReference>
<evidence type="ECO:0000256" key="2">
    <source>
        <dbReference type="ARBA" id="ARBA00005811"/>
    </source>
</evidence>
<dbReference type="EMBL" id="CP036268">
    <property type="protein sequence ID" value="QDT36849.1"/>
    <property type="molecule type" value="Genomic_DNA"/>
</dbReference>
<name>A0A517QYX2_9PLAN</name>
<dbReference type="AlphaFoldDB" id="A0A517QYX2"/>
<evidence type="ECO:0000259" key="12">
    <source>
        <dbReference type="Pfam" id="PF00884"/>
    </source>
</evidence>
<evidence type="ECO:0000256" key="4">
    <source>
        <dbReference type="ARBA" id="ARBA00022475"/>
    </source>
</evidence>
<dbReference type="Gene3D" id="3.30.420.270">
    <property type="match status" value="1"/>
</dbReference>
<evidence type="ECO:0000256" key="6">
    <source>
        <dbReference type="ARBA" id="ARBA00022801"/>
    </source>
</evidence>
<keyword evidence="9" id="KW-0653">Protein transport</keyword>
<dbReference type="GO" id="GO:0015031">
    <property type="term" value="P:protein transport"/>
    <property type="evidence" value="ECO:0007669"/>
    <property type="project" value="UniProtKB-KW"/>
</dbReference>
<sequence precursor="true">MKTALPLLVSLFAILGSPFAVANERPNILWIYVEDMSPWMSCYQDSVVETPHIDALAEQGVKFDRFYTPAGVCSATRSALITGMWQTTIGAHNHRSSRAWFRGKKMEDYDAIKLPEEVLPIPAILKDAGYFTFNQGKLDYNFEFDRDNLYSYLEEKNGFYGGKEWKKKGRAQPFFGQIQLKGGKNNGKVSPKTDPDSVTVPPYYPDHPIYREEIAFHYDCIRQTDAEVGDIVAALKRDGLYDNTVIIFFTDHGMRLPRHKQFIYEGGIHVPLIIAGPGVPSYSSDPAVVIVQIEGLKSIKVNDRDTGLAELPKAIQEVTSDTSLPVLIRGGGKIPYGTVAKVIQSVNAAGFKNVRISAHDKAPADAPAGTKVRHDLVSGIDLAATTLALAGEAVPEWMQGRDLFASDHQPRKFIAAARDRCDYTIDRIRTIVTKDFQYLRNFKTDRPYLQPQYRDGRPSMEILKELYAKGELNETQARFVGPYRPAEELYDLRSDPDEIHNLAGDPQYADELARHRSLLADWIEQTDDQGRYPESDDGLKATLQRWGKKAVNPEYDRVRDN</sequence>
<feature type="domain" description="Sulfatase N-terminal" evidence="12">
    <location>
        <begin position="26"/>
        <end position="281"/>
    </location>
</feature>
<evidence type="ECO:0000256" key="5">
    <source>
        <dbReference type="ARBA" id="ARBA00022692"/>
    </source>
</evidence>
<keyword evidence="6 13" id="KW-0378">Hydrolase</keyword>
<keyword evidence="7" id="KW-1133">Transmembrane helix</keyword>
<dbReference type="InterPro" id="IPR003400">
    <property type="entry name" value="ExbD"/>
</dbReference>
<evidence type="ECO:0000256" key="7">
    <source>
        <dbReference type="ARBA" id="ARBA00022989"/>
    </source>
</evidence>